<dbReference type="InterPro" id="IPR012349">
    <property type="entry name" value="Split_barrel_FMN-bd"/>
</dbReference>
<sequence>MANTSAFAALEAHQYINLATFRKTGAAVPTPVWFALEGDCLYILTIHDSGKVKRIRNNPQVTMVPSDSRGSELAGTPTLSGNATIVPFDKQGPGHRALRAKYGWMYSAFGLIWQVRRLTPVIIEVRP</sequence>
<protein>
    <submittedName>
        <fullName evidence="3">PPOX class F420-dependent oxidoreductase</fullName>
        <ecNumber evidence="3">1.-.-.-</ecNumber>
    </submittedName>
</protein>
<dbReference type="InterPro" id="IPR019965">
    <property type="entry name" value="PPOX_F420-dep_Rv2061_put"/>
</dbReference>
<reference evidence="3 4" key="1">
    <citation type="submission" date="2018-12" db="EMBL/GenBank/DDBJ databases">
        <title>Genome Sequence of Candidatus Viridilinea halotolerans isolated from saline sulfide-rich spring.</title>
        <authorList>
            <person name="Grouzdev D.S."/>
            <person name="Burganskaya E.I."/>
            <person name="Krutkina M.S."/>
            <person name="Sukhacheva M.V."/>
            <person name="Gorlenko V.M."/>
        </authorList>
    </citation>
    <scope>NUCLEOTIDE SEQUENCE [LARGE SCALE GENOMIC DNA]</scope>
    <source>
        <strain evidence="3">Chok-6</strain>
    </source>
</reference>
<organism evidence="3 4">
    <name type="scientific">Candidatus Viridilinea halotolerans</name>
    <dbReference type="NCBI Taxonomy" id="2491704"/>
    <lineage>
        <taxon>Bacteria</taxon>
        <taxon>Bacillati</taxon>
        <taxon>Chloroflexota</taxon>
        <taxon>Chloroflexia</taxon>
        <taxon>Chloroflexales</taxon>
        <taxon>Chloroflexineae</taxon>
        <taxon>Oscillochloridaceae</taxon>
        <taxon>Candidatus Viridilinea</taxon>
    </lineage>
</organism>
<dbReference type="PANTHER" id="PTHR35176">
    <property type="entry name" value="HEME OXYGENASE HI_0854-RELATED"/>
    <property type="match status" value="1"/>
</dbReference>
<accession>A0A426TVW1</accession>
<dbReference type="InterPro" id="IPR011576">
    <property type="entry name" value="Pyridox_Oxase_N"/>
</dbReference>
<evidence type="ECO:0000313" key="4">
    <source>
        <dbReference type="Proteomes" id="UP000280307"/>
    </source>
</evidence>
<dbReference type="EMBL" id="RSAS01000612">
    <property type="protein sequence ID" value="RRR69592.1"/>
    <property type="molecule type" value="Genomic_DNA"/>
</dbReference>
<dbReference type="EC" id="1.-.-.-" evidence="3"/>
<name>A0A426TVW1_9CHLR</name>
<evidence type="ECO:0000313" key="3">
    <source>
        <dbReference type="EMBL" id="RRR69592.1"/>
    </source>
</evidence>
<dbReference type="InterPro" id="IPR052019">
    <property type="entry name" value="F420H2_bilvrd_red/Heme_oxyg"/>
</dbReference>
<dbReference type="NCBIfam" id="TIGR03666">
    <property type="entry name" value="Rv2061_F420"/>
    <property type="match status" value="1"/>
</dbReference>
<feature type="domain" description="Pyridoxamine 5'-phosphate oxidase N-terminal" evidence="2">
    <location>
        <begin position="8"/>
        <end position="102"/>
    </location>
</feature>
<dbReference type="SUPFAM" id="SSF50475">
    <property type="entry name" value="FMN-binding split barrel"/>
    <property type="match status" value="1"/>
</dbReference>
<dbReference type="GO" id="GO:0070967">
    <property type="term" value="F:coenzyme F420 binding"/>
    <property type="evidence" value="ECO:0007669"/>
    <property type="project" value="TreeGrafter"/>
</dbReference>
<evidence type="ECO:0000256" key="1">
    <source>
        <dbReference type="ARBA" id="ARBA00023002"/>
    </source>
</evidence>
<gene>
    <name evidence="3" type="ORF">EI684_15210</name>
</gene>
<dbReference type="PANTHER" id="PTHR35176:SF11">
    <property type="entry name" value="PYRIDOXAMINE 5'-PHOSPHATE OXIDASE FAMILY PROTEIN"/>
    <property type="match status" value="1"/>
</dbReference>
<dbReference type="Pfam" id="PF01243">
    <property type="entry name" value="PNPOx_N"/>
    <property type="match status" value="1"/>
</dbReference>
<proteinExistence type="predicted"/>
<dbReference type="AlphaFoldDB" id="A0A426TVW1"/>
<evidence type="ECO:0000259" key="2">
    <source>
        <dbReference type="Pfam" id="PF01243"/>
    </source>
</evidence>
<comment type="caution">
    <text evidence="3">The sequence shown here is derived from an EMBL/GenBank/DDBJ whole genome shotgun (WGS) entry which is preliminary data.</text>
</comment>
<keyword evidence="1 3" id="KW-0560">Oxidoreductase</keyword>
<dbReference type="Proteomes" id="UP000280307">
    <property type="component" value="Unassembled WGS sequence"/>
</dbReference>
<dbReference type="GO" id="GO:0016627">
    <property type="term" value="F:oxidoreductase activity, acting on the CH-CH group of donors"/>
    <property type="evidence" value="ECO:0007669"/>
    <property type="project" value="TreeGrafter"/>
</dbReference>
<dbReference type="Gene3D" id="2.30.110.10">
    <property type="entry name" value="Electron Transport, Fmn-binding Protein, Chain A"/>
    <property type="match status" value="1"/>
</dbReference>
<dbReference type="GO" id="GO:0005829">
    <property type="term" value="C:cytosol"/>
    <property type="evidence" value="ECO:0007669"/>
    <property type="project" value="TreeGrafter"/>
</dbReference>